<evidence type="ECO:0000256" key="1">
    <source>
        <dbReference type="SAM" id="Phobius"/>
    </source>
</evidence>
<feature type="transmembrane region" description="Helical" evidence="1">
    <location>
        <begin position="134"/>
        <end position="151"/>
    </location>
</feature>
<evidence type="ECO:0000313" key="3">
    <source>
        <dbReference type="Proteomes" id="UP000286288"/>
    </source>
</evidence>
<dbReference type="Proteomes" id="UP000286288">
    <property type="component" value="Unassembled WGS sequence"/>
</dbReference>
<keyword evidence="1" id="KW-0472">Membrane</keyword>
<evidence type="ECO:0000313" key="2">
    <source>
        <dbReference type="EMBL" id="RHK02796.1"/>
    </source>
</evidence>
<comment type="caution">
    <text evidence="2">The sequence shown here is derived from an EMBL/GenBank/DDBJ whole genome shotgun (WGS) entry which is preliminary data.</text>
</comment>
<dbReference type="Pfam" id="PF04854">
    <property type="entry name" value="DUF624"/>
    <property type="match status" value="1"/>
</dbReference>
<name>A0A415EL88_ENTCA</name>
<feature type="transmembrane region" description="Helical" evidence="1">
    <location>
        <begin position="16"/>
        <end position="39"/>
    </location>
</feature>
<dbReference type="EMBL" id="QRMZ01000042">
    <property type="protein sequence ID" value="RHK02796.1"/>
    <property type="molecule type" value="Genomic_DNA"/>
</dbReference>
<keyword evidence="1" id="KW-1133">Transmembrane helix</keyword>
<keyword evidence="1" id="KW-0812">Transmembrane</keyword>
<gene>
    <name evidence="2" type="ORF">DW084_17790</name>
</gene>
<reference evidence="2 3" key="1">
    <citation type="submission" date="2018-08" db="EMBL/GenBank/DDBJ databases">
        <title>A genome reference for cultivated species of the human gut microbiota.</title>
        <authorList>
            <person name="Zou Y."/>
            <person name="Xue W."/>
            <person name="Luo G."/>
        </authorList>
    </citation>
    <scope>NUCLEOTIDE SEQUENCE [LARGE SCALE GENOMIC DNA]</scope>
    <source>
        <strain evidence="2 3">AF48-16</strain>
    </source>
</reference>
<dbReference type="InterPro" id="IPR006938">
    <property type="entry name" value="DUF624"/>
</dbReference>
<feature type="transmembrane region" description="Helical" evidence="1">
    <location>
        <begin position="157"/>
        <end position="187"/>
    </location>
</feature>
<dbReference type="AlphaFoldDB" id="A0A415EL88"/>
<feature type="transmembrane region" description="Helical" evidence="1">
    <location>
        <begin position="102"/>
        <end position="125"/>
    </location>
</feature>
<proteinExistence type="predicted"/>
<accession>A0A415EL88</accession>
<protein>
    <submittedName>
        <fullName evidence="2">DUF624 domain-containing protein</fullName>
    </submittedName>
</protein>
<sequence length="203" mass="23160">MKINQLAQYLEWIMKFAYLNILWLGFTLLGGGLFGFFPATMTSFILLKRFVVEGETELTAQDFFICYKKVFFRSNKLGCICWLIFGSLGINFHIVLTSEEPLFIGLHIPILLAIIGTLSMLVYVFPISVYWGRSMYQTFFSAGCFALAFPVQTAKVLAFLILIACIGFLFPMFLLFFAGSVSMYLVLKNYVLLQTKIDKQSME</sequence>
<feature type="transmembrane region" description="Helical" evidence="1">
    <location>
        <begin position="77"/>
        <end position="96"/>
    </location>
</feature>
<organism evidence="2 3">
    <name type="scientific">Enterococcus casseliflavus</name>
    <name type="common">Enterococcus flavescens</name>
    <dbReference type="NCBI Taxonomy" id="37734"/>
    <lineage>
        <taxon>Bacteria</taxon>
        <taxon>Bacillati</taxon>
        <taxon>Bacillota</taxon>
        <taxon>Bacilli</taxon>
        <taxon>Lactobacillales</taxon>
        <taxon>Enterococcaceae</taxon>
        <taxon>Enterococcus</taxon>
    </lineage>
</organism>